<dbReference type="InterPro" id="IPR047951">
    <property type="entry name" value="Transpos_ISL3"/>
</dbReference>
<evidence type="ECO:0000313" key="2">
    <source>
        <dbReference type="EMBL" id="MBN7811803.1"/>
    </source>
</evidence>
<accession>A0ABS3C486</accession>
<dbReference type="Proteomes" id="UP000664317">
    <property type="component" value="Unassembled WGS sequence"/>
</dbReference>
<dbReference type="PANTHER" id="PTHR33498">
    <property type="entry name" value="TRANSPOSASE FOR INSERTION SEQUENCE ELEMENT IS1557"/>
    <property type="match status" value="1"/>
</dbReference>
<feature type="domain" description="Transposase IS204/IS1001/IS1096/IS1165 DDE" evidence="1">
    <location>
        <begin position="40"/>
        <end position="305"/>
    </location>
</feature>
<dbReference type="PANTHER" id="PTHR33498:SF1">
    <property type="entry name" value="TRANSPOSASE FOR INSERTION SEQUENCE ELEMENT IS1557"/>
    <property type="match status" value="1"/>
</dbReference>
<name>A0ABS3C486_9BACT</name>
<reference evidence="2 3" key="1">
    <citation type="submission" date="2021-03" db="EMBL/GenBank/DDBJ databases">
        <title>novel species isolated from a fishpond in China.</title>
        <authorList>
            <person name="Lu H."/>
            <person name="Cai Z."/>
        </authorList>
    </citation>
    <scope>NUCLEOTIDE SEQUENCE [LARGE SCALE GENOMIC DNA]</scope>
    <source>
        <strain evidence="2 3">H41</strain>
    </source>
</reference>
<evidence type="ECO:0000313" key="3">
    <source>
        <dbReference type="Proteomes" id="UP000664317"/>
    </source>
</evidence>
<organism evidence="2 3">
    <name type="scientific">Algoriphagus oliviformis</name>
    <dbReference type="NCBI Taxonomy" id="2811231"/>
    <lineage>
        <taxon>Bacteria</taxon>
        <taxon>Pseudomonadati</taxon>
        <taxon>Bacteroidota</taxon>
        <taxon>Cytophagia</taxon>
        <taxon>Cytophagales</taxon>
        <taxon>Cyclobacteriaceae</taxon>
        <taxon>Algoriphagus</taxon>
    </lineage>
</organism>
<sequence length="311" mass="36095">MNGKNLEHQYVFHLSHFQTWEQKPHAKDWILFPENLGSHLSIDETALSQGELYTLVTNKAAKGKKGALVAMVKGTDSERVIDVLRKIPESKRNKVKEVTLDMAASMERIVRRSFPKAQLVTDRFHVQQLVHEAVQEMRIAHRWEAIDQENKEIELSRECGRAFVPDRLENGDTKKQLLARSRHLLFKAEDSWTPSQAHRAELLFHRYPDLEKAYRLSRSLARIYQSSKIKGVAFTKLAHWYNDVELAGFKSFNTVSRTIQNHYETILNFFENRSTNASAESFNAKIKAFRAQFRGVANVEFFLFRLSNIYA</sequence>
<dbReference type="EMBL" id="JAFKCT010000004">
    <property type="protein sequence ID" value="MBN7811803.1"/>
    <property type="molecule type" value="Genomic_DNA"/>
</dbReference>
<gene>
    <name evidence="2" type="ORF">J0A68_12665</name>
</gene>
<evidence type="ECO:0000259" key="1">
    <source>
        <dbReference type="Pfam" id="PF01610"/>
    </source>
</evidence>
<protein>
    <submittedName>
        <fullName evidence="2">Transposase</fullName>
    </submittedName>
</protein>
<comment type="caution">
    <text evidence="2">The sequence shown here is derived from an EMBL/GenBank/DDBJ whole genome shotgun (WGS) entry which is preliminary data.</text>
</comment>
<dbReference type="InterPro" id="IPR002560">
    <property type="entry name" value="Transposase_DDE"/>
</dbReference>
<dbReference type="Pfam" id="PF01610">
    <property type="entry name" value="DDE_Tnp_ISL3"/>
    <property type="match status" value="1"/>
</dbReference>
<keyword evidence="3" id="KW-1185">Reference proteome</keyword>
<dbReference type="RefSeq" id="WP_206578570.1">
    <property type="nucleotide sequence ID" value="NZ_JAFKCT010000004.1"/>
</dbReference>
<proteinExistence type="predicted"/>